<gene>
    <name evidence="2" type="ORF">GCM10009533_38900</name>
</gene>
<dbReference type="EMBL" id="BAAAGS010000025">
    <property type="protein sequence ID" value="GAA0535943.1"/>
    <property type="molecule type" value="Genomic_DNA"/>
</dbReference>
<dbReference type="Proteomes" id="UP001500729">
    <property type="component" value="Unassembled WGS sequence"/>
</dbReference>
<evidence type="ECO:0008006" key="4">
    <source>
        <dbReference type="Google" id="ProtNLM"/>
    </source>
</evidence>
<evidence type="ECO:0000313" key="2">
    <source>
        <dbReference type="EMBL" id="GAA0535943.1"/>
    </source>
</evidence>
<sequence>MGRWDIQPAGVQGVLQQVEGVADDFEGHLRSINSAMEGAGTQASSGIIGQALTGFANSQRSSIEFVFTRTGAAMNGAVNATQAYVRGDLEMAANAQANATAAPDPRGTMPNGGAR</sequence>
<comment type="caution">
    <text evidence="2">The sequence shown here is derived from an EMBL/GenBank/DDBJ whole genome shotgun (WGS) entry which is preliminary data.</text>
</comment>
<evidence type="ECO:0000313" key="3">
    <source>
        <dbReference type="Proteomes" id="UP001500729"/>
    </source>
</evidence>
<protein>
    <recommendedName>
        <fullName evidence="4">Excreted virulence factor EspC (Type VII ESX diderm)</fullName>
    </recommendedName>
</protein>
<keyword evidence="3" id="KW-1185">Reference proteome</keyword>
<organism evidence="2 3">
    <name type="scientific">Saccharopolyspora erythraea</name>
    <name type="common">Streptomyces erythraeus</name>
    <dbReference type="NCBI Taxonomy" id="1836"/>
    <lineage>
        <taxon>Bacteria</taxon>
        <taxon>Bacillati</taxon>
        <taxon>Actinomycetota</taxon>
        <taxon>Actinomycetes</taxon>
        <taxon>Pseudonocardiales</taxon>
        <taxon>Pseudonocardiaceae</taxon>
        <taxon>Saccharopolyspora</taxon>
    </lineage>
</organism>
<proteinExistence type="predicted"/>
<dbReference type="InterPro" id="IPR045436">
    <property type="entry name" value="DUF6507"/>
</dbReference>
<feature type="region of interest" description="Disordered" evidence="1">
    <location>
        <begin position="96"/>
        <end position="115"/>
    </location>
</feature>
<accession>A0ABN1D6W8</accession>
<dbReference type="Pfam" id="PF20117">
    <property type="entry name" value="DUF6507"/>
    <property type="match status" value="1"/>
</dbReference>
<reference evidence="2 3" key="1">
    <citation type="journal article" date="2019" name="Int. J. Syst. Evol. Microbiol.">
        <title>The Global Catalogue of Microorganisms (GCM) 10K type strain sequencing project: providing services to taxonomists for standard genome sequencing and annotation.</title>
        <authorList>
            <consortium name="The Broad Institute Genomics Platform"/>
            <consortium name="The Broad Institute Genome Sequencing Center for Infectious Disease"/>
            <person name="Wu L."/>
            <person name="Ma J."/>
        </authorList>
    </citation>
    <scope>NUCLEOTIDE SEQUENCE [LARGE SCALE GENOMIC DNA]</scope>
    <source>
        <strain evidence="2 3">JCM 10303</strain>
    </source>
</reference>
<name>A0ABN1D6W8_SACER</name>
<dbReference type="RefSeq" id="WP_009945177.1">
    <property type="nucleotide sequence ID" value="NZ_BAAAGS010000025.1"/>
</dbReference>
<evidence type="ECO:0000256" key="1">
    <source>
        <dbReference type="SAM" id="MobiDB-lite"/>
    </source>
</evidence>